<keyword evidence="4" id="KW-1185">Reference proteome</keyword>
<dbReference type="Proteomes" id="UP000276991">
    <property type="component" value="Unassembled WGS sequence"/>
</dbReference>
<evidence type="ECO:0000313" key="4">
    <source>
        <dbReference type="Proteomes" id="UP000276991"/>
    </source>
</evidence>
<accession>A0A498S6L7</accession>
<feature type="compositionally biased region" description="Low complexity" evidence="1">
    <location>
        <begin position="63"/>
        <end position="77"/>
    </location>
</feature>
<gene>
    <name evidence="3" type="ORF">NAV_LOCUS1203</name>
</gene>
<evidence type="ECO:0000256" key="2">
    <source>
        <dbReference type="SAM" id="SignalP"/>
    </source>
</evidence>
<evidence type="ECO:0000313" key="3">
    <source>
        <dbReference type="EMBL" id="VBB26373.1"/>
    </source>
</evidence>
<dbReference type="AlphaFoldDB" id="A0A498S6L7"/>
<dbReference type="EMBL" id="UPTC01000098">
    <property type="protein sequence ID" value="VBB26373.1"/>
    <property type="molecule type" value="Genomic_DNA"/>
</dbReference>
<feature type="signal peptide" evidence="2">
    <location>
        <begin position="1"/>
        <end position="22"/>
    </location>
</feature>
<feature type="chain" id="PRO_5019728435" evidence="2">
    <location>
        <begin position="23"/>
        <end position="77"/>
    </location>
</feature>
<proteinExistence type="predicted"/>
<reference evidence="3 4" key="1">
    <citation type="submission" date="2018-08" db="EMBL/GenBank/DDBJ databases">
        <authorList>
            <person name="Laetsch R D."/>
            <person name="Stevens L."/>
            <person name="Kumar S."/>
            <person name="Blaxter L. M."/>
        </authorList>
    </citation>
    <scope>NUCLEOTIDE SEQUENCE [LARGE SCALE GENOMIC DNA]</scope>
</reference>
<evidence type="ECO:0000256" key="1">
    <source>
        <dbReference type="SAM" id="MobiDB-lite"/>
    </source>
</evidence>
<protein>
    <submittedName>
        <fullName evidence="3">Uncharacterized protein</fullName>
    </submittedName>
</protein>
<sequence>MLTKFLEPKLLLISVQLLEVFLFDDQITNSSPPQEEAVGAKRKVMGKEEEGGGRVEDWKSHVTSAPTPTTISTASAN</sequence>
<feature type="compositionally biased region" description="Basic and acidic residues" evidence="1">
    <location>
        <begin position="45"/>
        <end position="60"/>
    </location>
</feature>
<feature type="region of interest" description="Disordered" evidence="1">
    <location>
        <begin position="29"/>
        <end position="77"/>
    </location>
</feature>
<keyword evidence="2" id="KW-0732">Signal</keyword>
<name>A0A498S6L7_ACAVI</name>
<organism evidence="3 4">
    <name type="scientific">Acanthocheilonema viteae</name>
    <name type="common">Filarial nematode worm</name>
    <name type="synonym">Dipetalonema viteae</name>
    <dbReference type="NCBI Taxonomy" id="6277"/>
    <lineage>
        <taxon>Eukaryota</taxon>
        <taxon>Metazoa</taxon>
        <taxon>Ecdysozoa</taxon>
        <taxon>Nematoda</taxon>
        <taxon>Chromadorea</taxon>
        <taxon>Rhabditida</taxon>
        <taxon>Spirurina</taxon>
        <taxon>Spiruromorpha</taxon>
        <taxon>Filarioidea</taxon>
        <taxon>Onchocercidae</taxon>
        <taxon>Acanthocheilonema</taxon>
    </lineage>
</organism>